<dbReference type="Proteomes" id="UP000609064">
    <property type="component" value="Unassembled WGS sequence"/>
</dbReference>
<reference evidence="2" key="2">
    <citation type="submission" date="2020-09" db="EMBL/GenBank/DDBJ databases">
        <authorList>
            <person name="Sun Q."/>
            <person name="Zhou Y."/>
        </authorList>
    </citation>
    <scope>NUCLEOTIDE SEQUENCE</scope>
    <source>
        <strain evidence="2">CGMCC 1.15958</strain>
    </source>
</reference>
<keyword evidence="1" id="KW-1133">Transmembrane helix</keyword>
<comment type="caution">
    <text evidence="2">The sequence shown here is derived from an EMBL/GenBank/DDBJ whole genome shotgun (WGS) entry which is preliminary data.</text>
</comment>
<proteinExistence type="predicted"/>
<sequence>MRMEQEESWVKAIRNLNVLPMIVTLIIFCIITIKDHLWWNSEQILFMVFSLASIIGYILSFRAVVGEYRSYLNLLTWVIGFITTSFWFVEFAQIVIYSYSFVEKSIFVYSIFLFIICYPLCMLYYNFKLFMNEISKPSWHADDADVPSQIVTDFCS</sequence>
<gene>
    <name evidence="2" type="ORF">GCM10011514_03800</name>
</gene>
<keyword evidence="3" id="KW-1185">Reference proteome</keyword>
<evidence type="ECO:0000256" key="1">
    <source>
        <dbReference type="SAM" id="Phobius"/>
    </source>
</evidence>
<dbReference type="AlphaFoldDB" id="A0A917DJB0"/>
<keyword evidence="1" id="KW-0812">Transmembrane</keyword>
<accession>A0A917DJB0</accession>
<evidence type="ECO:0000313" key="2">
    <source>
        <dbReference type="EMBL" id="GGD43118.1"/>
    </source>
</evidence>
<reference evidence="2" key="1">
    <citation type="journal article" date="2014" name="Int. J. Syst. Evol. Microbiol.">
        <title>Complete genome sequence of Corynebacterium casei LMG S-19264T (=DSM 44701T), isolated from a smear-ripened cheese.</title>
        <authorList>
            <consortium name="US DOE Joint Genome Institute (JGI-PGF)"/>
            <person name="Walter F."/>
            <person name="Albersmeier A."/>
            <person name="Kalinowski J."/>
            <person name="Ruckert C."/>
        </authorList>
    </citation>
    <scope>NUCLEOTIDE SEQUENCE</scope>
    <source>
        <strain evidence="2">CGMCC 1.15958</strain>
    </source>
</reference>
<organism evidence="2 3">
    <name type="scientific">Emticicia aquatilis</name>
    <dbReference type="NCBI Taxonomy" id="1537369"/>
    <lineage>
        <taxon>Bacteria</taxon>
        <taxon>Pseudomonadati</taxon>
        <taxon>Bacteroidota</taxon>
        <taxon>Cytophagia</taxon>
        <taxon>Cytophagales</taxon>
        <taxon>Leadbetterellaceae</taxon>
        <taxon>Emticicia</taxon>
    </lineage>
</organism>
<feature type="transmembrane region" description="Helical" evidence="1">
    <location>
        <begin position="106"/>
        <end position="127"/>
    </location>
</feature>
<protein>
    <submittedName>
        <fullName evidence="2">Uncharacterized protein</fullName>
    </submittedName>
</protein>
<evidence type="ECO:0000313" key="3">
    <source>
        <dbReference type="Proteomes" id="UP000609064"/>
    </source>
</evidence>
<feature type="transmembrane region" description="Helical" evidence="1">
    <location>
        <begin position="12"/>
        <end position="33"/>
    </location>
</feature>
<dbReference type="EMBL" id="BMKK01000001">
    <property type="protein sequence ID" value="GGD43118.1"/>
    <property type="molecule type" value="Genomic_DNA"/>
</dbReference>
<name>A0A917DJB0_9BACT</name>
<feature type="transmembrane region" description="Helical" evidence="1">
    <location>
        <begin position="77"/>
        <end position="100"/>
    </location>
</feature>
<feature type="transmembrane region" description="Helical" evidence="1">
    <location>
        <begin position="45"/>
        <end position="65"/>
    </location>
</feature>
<keyword evidence="1" id="KW-0472">Membrane</keyword>